<keyword evidence="2" id="KW-1185">Reference proteome</keyword>
<dbReference type="Proteomes" id="UP000013015">
    <property type="component" value="Unassembled WGS sequence"/>
</dbReference>
<protein>
    <submittedName>
        <fullName evidence="1">Uncharacterized protein</fullName>
    </submittedName>
</protein>
<sequence length="46" mass="5245">MVNLPSGELQWLPRAAALCARFELCGTRHMMSLEQTWGLAARKDER</sequence>
<gene>
    <name evidence="1" type="ORF">HMPREF9004_0635</name>
</gene>
<proteinExistence type="predicted"/>
<dbReference type="AlphaFoldDB" id="N6X4E5"/>
<comment type="caution">
    <text evidence="1">The sequence shown here is derived from an EMBL/GenBank/DDBJ whole genome shotgun (WGS) entry which is preliminary data.</text>
</comment>
<reference evidence="1 2" key="1">
    <citation type="submission" date="2013-03" db="EMBL/GenBank/DDBJ databases">
        <title>Reference genome for the Human Microbiome Project.</title>
        <authorList>
            <person name="Aqrawi P."/>
            <person name="Ayvaz T."/>
            <person name="Bess C."/>
            <person name="Blankenburg K."/>
            <person name="Coyle M."/>
            <person name="Deng J."/>
            <person name="Forbes L."/>
            <person name="Fowler G."/>
            <person name="Francisco L."/>
            <person name="Fu Q."/>
            <person name="Gibbs R."/>
            <person name="Gross S."/>
            <person name="Gubbala S."/>
            <person name="Hale W."/>
            <person name="Hemphill L."/>
            <person name="Highlander S."/>
            <person name="Hirani K."/>
            <person name="Jackson L."/>
            <person name="Jakkamsetti A."/>
            <person name="Javaid M."/>
            <person name="Jayaseelan J.C."/>
            <person name="Jiang H."/>
            <person name="Joshi V."/>
            <person name="Korchina V."/>
            <person name="Kovar C."/>
            <person name="Lara F."/>
            <person name="Lee S."/>
            <person name="Liu Y."/>
            <person name="Mata R."/>
            <person name="Mathew T."/>
            <person name="Munidasa M."/>
            <person name="Muzny D."/>
            <person name="Nazareth L."/>
            <person name="Ngo R."/>
            <person name="Nguyen L."/>
            <person name="Nguyen N."/>
            <person name="Okwuonu G."/>
            <person name="Ongeri F."/>
            <person name="Palculict T."/>
            <person name="Patil S."/>
            <person name="Petrosino J."/>
            <person name="Pham C."/>
            <person name="Pham P."/>
            <person name="Pu L.-L."/>
            <person name="Qin X."/>
            <person name="Qu J."/>
            <person name="Reid J."/>
            <person name="Ross M."/>
            <person name="Ruth R."/>
            <person name="Saada N."/>
            <person name="San Lucas F."/>
            <person name="Santibanez J."/>
            <person name="Shang Y."/>
            <person name="Simmons D."/>
            <person name="Song X.-Z."/>
            <person name="Tang L.-Y."/>
            <person name="Thornton R."/>
            <person name="Warren J."/>
            <person name="Weissenberger G."/>
            <person name="Wilczek-Boney K."/>
            <person name="Worley K."/>
            <person name="Youmans B."/>
            <person name="Zhang J."/>
            <person name="Zhang L."/>
            <person name="Zhao Z."/>
            <person name="Zhou C."/>
            <person name="Zhu D."/>
            <person name="Zhu Y."/>
        </authorList>
    </citation>
    <scope>NUCLEOTIDE SEQUENCE [LARGE SCALE GENOMIC DNA]</scope>
    <source>
        <strain evidence="1 2">F0333</strain>
    </source>
</reference>
<dbReference type="HOGENOM" id="CLU_3179038_0_0_11"/>
<accession>N6X4E5</accession>
<organism evidence="1 2">
    <name type="scientific">Schaalia cardiffensis F0333</name>
    <dbReference type="NCBI Taxonomy" id="888050"/>
    <lineage>
        <taxon>Bacteria</taxon>
        <taxon>Bacillati</taxon>
        <taxon>Actinomycetota</taxon>
        <taxon>Actinomycetes</taxon>
        <taxon>Actinomycetales</taxon>
        <taxon>Actinomycetaceae</taxon>
        <taxon>Schaalia</taxon>
    </lineage>
</organism>
<evidence type="ECO:0000313" key="2">
    <source>
        <dbReference type="Proteomes" id="UP000013015"/>
    </source>
</evidence>
<evidence type="ECO:0000313" key="1">
    <source>
        <dbReference type="EMBL" id="ENO18586.1"/>
    </source>
</evidence>
<dbReference type="EMBL" id="AQHZ01000010">
    <property type="protein sequence ID" value="ENO18586.1"/>
    <property type="molecule type" value="Genomic_DNA"/>
</dbReference>
<name>N6X4E5_9ACTO</name>
<dbReference type="STRING" id="888050.HMPREF9004_0635"/>